<evidence type="ECO:0000256" key="2">
    <source>
        <dbReference type="ARBA" id="ARBA00022475"/>
    </source>
</evidence>
<name>A0A0F0H4S0_LENAE</name>
<dbReference type="GO" id="GO:0008137">
    <property type="term" value="F:NADH dehydrogenase (ubiquinone) activity"/>
    <property type="evidence" value="ECO:0007669"/>
    <property type="project" value="InterPro"/>
</dbReference>
<dbReference type="STRING" id="68170.GCA_000974445_01843"/>
<dbReference type="InterPro" id="IPR001750">
    <property type="entry name" value="ND/Mrp_TM"/>
</dbReference>
<keyword evidence="6 8" id="KW-0472">Membrane</keyword>
<feature type="transmembrane region" description="Helical" evidence="8">
    <location>
        <begin position="329"/>
        <end position="356"/>
    </location>
</feature>
<comment type="caution">
    <text evidence="10">The sequence shown here is derived from an EMBL/GenBank/DDBJ whole genome shotgun (WGS) entry which is preliminary data.</text>
</comment>
<dbReference type="GO" id="GO:0005886">
    <property type="term" value="C:plasma membrane"/>
    <property type="evidence" value="ECO:0007669"/>
    <property type="project" value="UniProtKB-SubCell"/>
</dbReference>
<feature type="transmembrane region" description="Helical" evidence="8">
    <location>
        <begin position="108"/>
        <end position="125"/>
    </location>
</feature>
<dbReference type="EMBL" id="JYJG01000101">
    <property type="protein sequence ID" value="KJK48603.1"/>
    <property type="molecule type" value="Genomic_DNA"/>
</dbReference>
<keyword evidence="5" id="KW-0560">Oxidoreductase</keyword>
<feature type="transmembrane region" description="Helical" evidence="8">
    <location>
        <begin position="6"/>
        <end position="25"/>
    </location>
</feature>
<feature type="transmembrane region" description="Helical" evidence="8">
    <location>
        <begin position="204"/>
        <end position="229"/>
    </location>
</feature>
<evidence type="ECO:0000256" key="1">
    <source>
        <dbReference type="ARBA" id="ARBA00004651"/>
    </source>
</evidence>
<feature type="transmembrane region" description="Helical" evidence="8">
    <location>
        <begin position="131"/>
        <end position="149"/>
    </location>
</feature>
<dbReference type="GO" id="GO:0042773">
    <property type="term" value="P:ATP synthesis coupled electron transport"/>
    <property type="evidence" value="ECO:0007669"/>
    <property type="project" value="InterPro"/>
</dbReference>
<dbReference type="PANTHER" id="PTHR42682">
    <property type="entry name" value="HYDROGENASE-4 COMPONENT F"/>
    <property type="match status" value="1"/>
</dbReference>
<evidence type="ECO:0000259" key="9">
    <source>
        <dbReference type="Pfam" id="PF00361"/>
    </source>
</evidence>
<keyword evidence="11" id="KW-1185">Reference proteome</keyword>
<keyword evidence="10" id="KW-0830">Ubiquinone</keyword>
<accession>A0A0F0H4S0</accession>
<dbReference type="Pfam" id="PF00361">
    <property type="entry name" value="Proton_antipo_M"/>
    <property type="match status" value="1"/>
</dbReference>
<feature type="transmembrane region" description="Helical" evidence="8">
    <location>
        <begin position="519"/>
        <end position="540"/>
    </location>
</feature>
<evidence type="ECO:0000256" key="5">
    <source>
        <dbReference type="ARBA" id="ARBA00023002"/>
    </source>
</evidence>
<feature type="transmembrane region" description="Helical" evidence="8">
    <location>
        <begin position="241"/>
        <end position="258"/>
    </location>
</feature>
<organism evidence="10 11">
    <name type="scientific">Lentzea aerocolonigenes</name>
    <name type="common">Lechevalieria aerocolonigenes</name>
    <name type="synonym">Saccharothrix aerocolonigenes</name>
    <dbReference type="NCBI Taxonomy" id="68170"/>
    <lineage>
        <taxon>Bacteria</taxon>
        <taxon>Bacillati</taxon>
        <taxon>Actinomycetota</taxon>
        <taxon>Actinomycetes</taxon>
        <taxon>Pseudonocardiales</taxon>
        <taxon>Pseudonocardiaceae</taxon>
        <taxon>Lentzea</taxon>
    </lineage>
</organism>
<keyword evidence="4 8" id="KW-1133">Transmembrane helix</keyword>
<evidence type="ECO:0000256" key="7">
    <source>
        <dbReference type="RuleBase" id="RU000320"/>
    </source>
</evidence>
<feature type="transmembrane region" description="Helical" evidence="8">
    <location>
        <begin position="76"/>
        <end position="96"/>
    </location>
</feature>
<evidence type="ECO:0000256" key="6">
    <source>
        <dbReference type="ARBA" id="ARBA00023136"/>
    </source>
</evidence>
<dbReference type="InterPro" id="IPR003918">
    <property type="entry name" value="NADH_UbQ_OxRdtase"/>
</dbReference>
<dbReference type="GO" id="GO:0016491">
    <property type="term" value="F:oxidoreductase activity"/>
    <property type="evidence" value="ECO:0007669"/>
    <property type="project" value="UniProtKB-KW"/>
</dbReference>
<dbReference type="AlphaFoldDB" id="A0A0F0H4S0"/>
<evidence type="ECO:0000313" key="11">
    <source>
        <dbReference type="Proteomes" id="UP000033393"/>
    </source>
</evidence>
<evidence type="ECO:0000256" key="8">
    <source>
        <dbReference type="SAM" id="Phobius"/>
    </source>
</evidence>
<proteinExistence type="predicted"/>
<protein>
    <submittedName>
        <fullName evidence="10">NADH-ubiquinone oxidoreductase</fullName>
    </submittedName>
</protein>
<dbReference type="PANTHER" id="PTHR42682:SF3">
    <property type="entry name" value="FORMATE HYDROGENLYASE SUBUNIT 3-RELATED"/>
    <property type="match status" value="1"/>
</dbReference>
<dbReference type="InterPro" id="IPR052175">
    <property type="entry name" value="ComplexI-like_HydComp"/>
</dbReference>
<feature type="transmembrane region" description="Helical" evidence="8">
    <location>
        <begin position="415"/>
        <end position="448"/>
    </location>
</feature>
<feature type="transmembrane region" description="Helical" evidence="8">
    <location>
        <begin position="37"/>
        <end position="56"/>
    </location>
</feature>
<dbReference type="Proteomes" id="UP000033393">
    <property type="component" value="Unassembled WGS sequence"/>
</dbReference>
<evidence type="ECO:0000256" key="3">
    <source>
        <dbReference type="ARBA" id="ARBA00022692"/>
    </source>
</evidence>
<keyword evidence="2" id="KW-1003">Cell membrane</keyword>
<feature type="transmembrane region" description="Helical" evidence="8">
    <location>
        <begin position="377"/>
        <end position="395"/>
    </location>
</feature>
<feature type="transmembrane region" description="Helical" evidence="8">
    <location>
        <begin position="469"/>
        <end position="488"/>
    </location>
</feature>
<dbReference type="PRINTS" id="PR01437">
    <property type="entry name" value="NUOXDRDTASE4"/>
</dbReference>
<feature type="transmembrane region" description="Helical" evidence="8">
    <location>
        <begin position="161"/>
        <end position="184"/>
    </location>
</feature>
<feature type="transmembrane region" description="Helical" evidence="8">
    <location>
        <begin position="646"/>
        <end position="664"/>
    </location>
</feature>
<dbReference type="OrthoDB" id="9768329at2"/>
<gene>
    <name evidence="10" type="ORF">UK23_16430</name>
</gene>
<feature type="domain" description="NADH:quinone oxidoreductase/Mrp antiporter transmembrane" evidence="9">
    <location>
        <begin position="127"/>
        <end position="413"/>
    </location>
</feature>
<reference evidence="10 11" key="1">
    <citation type="submission" date="2015-02" db="EMBL/GenBank/DDBJ databases">
        <authorList>
            <person name="Ju K.-S."/>
            <person name="Doroghazi J.R."/>
            <person name="Metcalf W."/>
        </authorList>
    </citation>
    <scope>NUCLEOTIDE SEQUENCE [LARGE SCALE GENOMIC DNA]</scope>
    <source>
        <strain evidence="10 11">NRRL B-16140</strain>
    </source>
</reference>
<dbReference type="PATRIC" id="fig|68170.10.peg.4171"/>
<feature type="transmembrane region" description="Helical" evidence="8">
    <location>
        <begin position="270"/>
        <end position="289"/>
    </location>
</feature>
<dbReference type="RefSeq" id="WP_045312405.1">
    <property type="nucleotide sequence ID" value="NZ_JYJG01000101.1"/>
</dbReference>
<comment type="subcellular location">
    <subcellularLocation>
        <location evidence="1">Cell membrane</location>
        <topology evidence="1">Multi-pass membrane protein</topology>
    </subcellularLocation>
    <subcellularLocation>
        <location evidence="7">Membrane</location>
        <topology evidence="7">Multi-pass membrane protein</topology>
    </subcellularLocation>
</comment>
<keyword evidence="3 7" id="KW-0812">Transmembrane</keyword>
<feature type="transmembrane region" description="Helical" evidence="8">
    <location>
        <begin position="301"/>
        <end position="323"/>
    </location>
</feature>
<evidence type="ECO:0000313" key="10">
    <source>
        <dbReference type="EMBL" id="KJK48603.1"/>
    </source>
</evidence>
<evidence type="ECO:0000256" key="4">
    <source>
        <dbReference type="ARBA" id="ARBA00022989"/>
    </source>
</evidence>
<sequence length="665" mass="67510">MNLAATGMAAAVAIGLMTALIAALLPARPALIGTGTALTGAAAVAAGAAALAGGSFSVVLPDVLPLSGVSLTLDPLGALFVAVTGGVAVAAGIYSVSYADTADLRARGVQTALPVFVVAMVLVPAAANVGTLLVCWELMALASLVLVVAEHRRGPRVASAGRWYAVMTHLGFVSVLIGLMVFVAQAPDDSFTALREAGRQLSPAVAGVVFVLTLAGFASKAGIVPLHAWLPRAHPEAPSHVSALMSAAMVNLGVYGVVRVGVDLLGGGPAWWWLLVLALGAVSAVYGILQAAMSSDLKRLLGLSTTENMGLVLIGVGAAGLFASSGDHALAALALTAALLHLVGHAAFKTVLFLAAGSVLHATGTRDLDALGGLRPVMPVTTAAFGVGALAASALPPGTAFVSEWLLLQALIHGLPAGGVAAAIAMPVAVAAVALTAGLAVATFVKAFGVGFLAKPRSDAVVDAHESPLTMLAGMGVAAVVCVVLALWPAGILPAVQAAAGGVAVSGDVILRLDQVTGALSPLLLALGLVAAVVVVAGVVRTAAVRRVRRTARLWDCGGGPMSARMEYTATSFAEPLQRVFDDVVQPELDVDVSHHQESRYLVQAVEYRRKVPDRIERRLYQPVLRLIAAWGRAGRGLAPGSVHRYLGYGFYAVCGVLILLAVTR</sequence>